<sequence>MSGRDGVIFRVLGQAGAGRGGEHSISQGEGRTCTLRRRGGDTSGNLFGCSVIPWCVCVCRGLAGETPWRNTSRLHVTQREAAAPGVRSRVAVWQTRSPPHLAERRLQAASRVTGHLLLLEY</sequence>
<gene>
    <name evidence="1" type="ORF">E2C01_055595</name>
</gene>
<protein>
    <submittedName>
        <fullName evidence="1">Uncharacterized protein</fullName>
    </submittedName>
</protein>
<name>A0A5B7GRM9_PORTR</name>
<keyword evidence="2" id="KW-1185">Reference proteome</keyword>
<organism evidence="1 2">
    <name type="scientific">Portunus trituberculatus</name>
    <name type="common">Swimming crab</name>
    <name type="synonym">Neptunus trituberculatus</name>
    <dbReference type="NCBI Taxonomy" id="210409"/>
    <lineage>
        <taxon>Eukaryota</taxon>
        <taxon>Metazoa</taxon>
        <taxon>Ecdysozoa</taxon>
        <taxon>Arthropoda</taxon>
        <taxon>Crustacea</taxon>
        <taxon>Multicrustacea</taxon>
        <taxon>Malacostraca</taxon>
        <taxon>Eumalacostraca</taxon>
        <taxon>Eucarida</taxon>
        <taxon>Decapoda</taxon>
        <taxon>Pleocyemata</taxon>
        <taxon>Brachyura</taxon>
        <taxon>Eubrachyura</taxon>
        <taxon>Portunoidea</taxon>
        <taxon>Portunidae</taxon>
        <taxon>Portuninae</taxon>
        <taxon>Portunus</taxon>
    </lineage>
</organism>
<dbReference type="Proteomes" id="UP000324222">
    <property type="component" value="Unassembled WGS sequence"/>
</dbReference>
<evidence type="ECO:0000313" key="2">
    <source>
        <dbReference type="Proteomes" id="UP000324222"/>
    </source>
</evidence>
<evidence type="ECO:0000313" key="1">
    <source>
        <dbReference type="EMBL" id="MPC61522.1"/>
    </source>
</evidence>
<comment type="caution">
    <text evidence="1">The sequence shown here is derived from an EMBL/GenBank/DDBJ whole genome shotgun (WGS) entry which is preliminary data.</text>
</comment>
<proteinExistence type="predicted"/>
<reference evidence="1 2" key="1">
    <citation type="submission" date="2019-05" db="EMBL/GenBank/DDBJ databases">
        <title>Another draft genome of Portunus trituberculatus and its Hox gene families provides insights of decapod evolution.</title>
        <authorList>
            <person name="Jeong J.-H."/>
            <person name="Song I."/>
            <person name="Kim S."/>
            <person name="Choi T."/>
            <person name="Kim D."/>
            <person name="Ryu S."/>
            <person name="Kim W."/>
        </authorList>
    </citation>
    <scope>NUCLEOTIDE SEQUENCE [LARGE SCALE GENOMIC DNA]</scope>
    <source>
        <tissue evidence="1">Muscle</tissue>
    </source>
</reference>
<dbReference type="EMBL" id="VSRR010018615">
    <property type="protein sequence ID" value="MPC61522.1"/>
    <property type="molecule type" value="Genomic_DNA"/>
</dbReference>
<accession>A0A5B7GRM9</accession>
<dbReference type="AlphaFoldDB" id="A0A5B7GRM9"/>